<keyword evidence="3" id="KW-1185">Reference proteome</keyword>
<dbReference type="Proteomes" id="UP000236319">
    <property type="component" value="Unassembled WGS sequence"/>
</dbReference>
<accession>A0A2H6K6U4</accession>
<keyword evidence="2" id="KW-0282">Flagellum</keyword>
<dbReference type="RefSeq" id="XP_028864953.1">
    <property type="nucleotide sequence ID" value="XM_029009120.1"/>
</dbReference>
<evidence type="ECO:0000256" key="1">
    <source>
        <dbReference type="SAM" id="MobiDB-lite"/>
    </source>
</evidence>
<dbReference type="EMBL" id="BDSA01000001">
    <property type="protein sequence ID" value="GBE58710.1"/>
    <property type="molecule type" value="Genomic_DNA"/>
</dbReference>
<organism evidence="2 3">
    <name type="scientific">Babesia ovata</name>
    <dbReference type="NCBI Taxonomy" id="189622"/>
    <lineage>
        <taxon>Eukaryota</taxon>
        <taxon>Sar</taxon>
        <taxon>Alveolata</taxon>
        <taxon>Apicomplexa</taxon>
        <taxon>Aconoidasida</taxon>
        <taxon>Piroplasmida</taxon>
        <taxon>Babesiidae</taxon>
        <taxon>Babesia</taxon>
    </lineage>
</organism>
<evidence type="ECO:0000313" key="2">
    <source>
        <dbReference type="EMBL" id="GBE58710.1"/>
    </source>
</evidence>
<dbReference type="VEuPathDB" id="PiroplasmaDB:BOVATA_002030"/>
<name>A0A2H6K6U4_9APIC</name>
<dbReference type="GeneID" id="39872480"/>
<dbReference type="AlphaFoldDB" id="A0A2H6K6U4"/>
<reference evidence="2 3" key="1">
    <citation type="journal article" date="2017" name="BMC Genomics">
        <title>Whole-genome assembly of Babesia ovata and comparative genomics between closely related pathogens.</title>
        <authorList>
            <person name="Yamagishi J."/>
            <person name="Asada M."/>
            <person name="Hakimi H."/>
            <person name="Tanaka T.Q."/>
            <person name="Sugimoto C."/>
            <person name="Kawazu S."/>
        </authorList>
    </citation>
    <scope>NUCLEOTIDE SEQUENCE [LARGE SCALE GENOMIC DNA]</scope>
    <source>
        <strain evidence="2 3">Miyake</strain>
    </source>
</reference>
<gene>
    <name evidence="2" type="ORF">BOVATA_002030</name>
</gene>
<comment type="caution">
    <text evidence="2">The sequence shown here is derived from an EMBL/GenBank/DDBJ whole genome shotgun (WGS) entry which is preliminary data.</text>
</comment>
<keyword evidence="2" id="KW-0969">Cilium</keyword>
<keyword evidence="2" id="KW-0966">Cell projection</keyword>
<feature type="region of interest" description="Disordered" evidence="1">
    <location>
        <begin position="273"/>
        <end position="295"/>
    </location>
</feature>
<sequence>MPSVTASERKLCTADFNSCISPSTEASSHADWTVLRHVVVELLRDVRHDGVEQTQSDAETAVEGVYGALHNGADLGNVLERRQTRLHHLEVDVAELVQPEVFSNASVTCAWCQYCNGVTHLGDVFVQLQQNPAVFPLQGRRNGAHVDLKALDLGHGELERVPYLVAEVPAADDLVHIEQDGPVLAGQGQKAETQGISTAGGDALRELLLLKRNGLLDLPGGQAGVGDLFIEAFEGGPLNNLERVQHVALALAHLLTTRITHERVQVDLRERQLAHQMQGHHHHPRNPEEDDVVTGLEQGGGEELQEVGVLLVRPAQGGQREESGRKPCV</sequence>
<evidence type="ECO:0000313" key="3">
    <source>
        <dbReference type="Proteomes" id="UP000236319"/>
    </source>
</evidence>
<protein>
    <submittedName>
        <fullName evidence="2">Flagellar basal body P-ring biosynthesis protein, putative</fullName>
    </submittedName>
</protein>
<proteinExistence type="predicted"/>